<feature type="transmembrane region" description="Helical" evidence="5">
    <location>
        <begin position="83"/>
        <end position="107"/>
    </location>
</feature>
<dbReference type="Proteomes" id="UP000694941">
    <property type="component" value="Unplaced"/>
</dbReference>
<dbReference type="PANTHER" id="PTHR22950">
    <property type="entry name" value="AMINO ACID TRANSPORTER"/>
    <property type="match status" value="1"/>
</dbReference>
<feature type="transmembrane region" description="Helical" evidence="5">
    <location>
        <begin position="428"/>
        <end position="454"/>
    </location>
</feature>
<dbReference type="GeneID" id="111085195"/>
<sequence>MSVQYKTKSSISESDPLLANQSLEGGLQSSLTTDQYGTKDVPTNTPKVIKGSSWYGASLLLVNAALGAGLLNFPEVFGRAGGIVVATCVQAVLLAFMLTSLLALAYCSDVIGSCTYQEVIRSICGERTRRVCAVCIVFYTFGSSVTYLIVIGDQFDTVLRSLYGMDVCNNWYMRRELTTIVSAICIILPLSFPKRINFLQYASSFGVVALLYVVFLIIYEYFAGNYTPGPVKTSPTVWTDIFLVIPTICFGYECHVSSVPIYSCLADRRVVNFLRTVLVAIALCAFTYSVAAAAGYLTFGSYATSDILESYDAKDTVVMVGTAALGAKMFTNYPMVMFCGRTAIDDLYIETRGISRDEAVKDERCRRIIIVIIWFSSSLTLALVIPNIGILIEFVGSLAAIFIFVFPGLCLLKVTLKKNPDLAGFKDKFLVLWSTFFLTIGTFIFFLVLTQALIKDISGKSIAGKPNPCR</sequence>
<evidence type="ECO:0000313" key="7">
    <source>
        <dbReference type="Proteomes" id="UP000694941"/>
    </source>
</evidence>
<feature type="transmembrane region" description="Helical" evidence="5">
    <location>
        <begin position="277"/>
        <end position="297"/>
    </location>
</feature>
<gene>
    <name evidence="8" type="primary">LOC111085195</name>
</gene>
<feature type="transmembrane region" description="Helical" evidence="5">
    <location>
        <begin position="394"/>
        <end position="416"/>
    </location>
</feature>
<keyword evidence="7" id="KW-1185">Reference proteome</keyword>
<dbReference type="InterPro" id="IPR013057">
    <property type="entry name" value="AA_transpt_TM"/>
</dbReference>
<feature type="transmembrane region" description="Helical" evidence="5">
    <location>
        <begin position="131"/>
        <end position="152"/>
    </location>
</feature>
<feature type="transmembrane region" description="Helical" evidence="5">
    <location>
        <begin position="368"/>
        <end position="388"/>
    </location>
</feature>
<evidence type="ECO:0000256" key="1">
    <source>
        <dbReference type="ARBA" id="ARBA00004141"/>
    </source>
</evidence>
<feature type="transmembrane region" description="Helical" evidence="5">
    <location>
        <begin position="317"/>
        <end position="336"/>
    </location>
</feature>
<keyword evidence="4 5" id="KW-0472">Membrane</keyword>
<evidence type="ECO:0000256" key="3">
    <source>
        <dbReference type="ARBA" id="ARBA00022989"/>
    </source>
</evidence>
<keyword evidence="2 5" id="KW-0812">Transmembrane</keyword>
<feature type="transmembrane region" description="Helical" evidence="5">
    <location>
        <begin position="172"/>
        <end position="192"/>
    </location>
</feature>
<proteinExistence type="predicted"/>
<protein>
    <submittedName>
        <fullName evidence="8">Sodium-coupled neutral amino acid transporter 7</fullName>
    </submittedName>
</protein>
<evidence type="ECO:0000256" key="4">
    <source>
        <dbReference type="ARBA" id="ARBA00023136"/>
    </source>
</evidence>
<organism evidence="7 8">
    <name type="scientific">Limulus polyphemus</name>
    <name type="common">Atlantic horseshoe crab</name>
    <dbReference type="NCBI Taxonomy" id="6850"/>
    <lineage>
        <taxon>Eukaryota</taxon>
        <taxon>Metazoa</taxon>
        <taxon>Ecdysozoa</taxon>
        <taxon>Arthropoda</taxon>
        <taxon>Chelicerata</taxon>
        <taxon>Merostomata</taxon>
        <taxon>Xiphosura</taxon>
        <taxon>Limulidae</taxon>
        <taxon>Limulus</taxon>
    </lineage>
</organism>
<keyword evidence="3 5" id="KW-1133">Transmembrane helix</keyword>
<dbReference type="RefSeq" id="XP_022238390.1">
    <property type="nucleotide sequence ID" value="XM_022382682.1"/>
</dbReference>
<evidence type="ECO:0000256" key="2">
    <source>
        <dbReference type="ARBA" id="ARBA00022692"/>
    </source>
</evidence>
<dbReference type="PANTHER" id="PTHR22950:SF652">
    <property type="entry name" value="TRANSMEMBRANE AMINO ACID TRANSPORTER FAMILY PROTEIN"/>
    <property type="match status" value="1"/>
</dbReference>
<feature type="domain" description="Amino acid transporter transmembrane" evidence="6">
    <location>
        <begin position="51"/>
        <end position="452"/>
    </location>
</feature>
<evidence type="ECO:0000313" key="8">
    <source>
        <dbReference type="RefSeq" id="XP_022238390.1"/>
    </source>
</evidence>
<reference evidence="8" key="1">
    <citation type="submission" date="2025-08" db="UniProtKB">
        <authorList>
            <consortium name="RefSeq"/>
        </authorList>
    </citation>
    <scope>IDENTIFICATION</scope>
    <source>
        <tissue evidence="8">Muscle</tissue>
    </source>
</reference>
<accession>A0ABM1S435</accession>
<feature type="transmembrane region" description="Helical" evidence="5">
    <location>
        <begin position="199"/>
        <end position="221"/>
    </location>
</feature>
<evidence type="ECO:0000259" key="6">
    <source>
        <dbReference type="Pfam" id="PF01490"/>
    </source>
</evidence>
<name>A0ABM1S435_LIMPO</name>
<evidence type="ECO:0000256" key="5">
    <source>
        <dbReference type="SAM" id="Phobius"/>
    </source>
</evidence>
<feature type="transmembrane region" description="Helical" evidence="5">
    <location>
        <begin position="241"/>
        <end position="265"/>
    </location>
</feature>
<feature type="transmembrane region" description="Helical" evidence="5">
    <location>
        <begin position="54"/>
        <end position="71"/>
    </location>
</feature>
<comment type="subcellular location">
    <subcellularLocation>
        <location evidence="1">Membrane</location>
        <topology evidence="1">Multi-pass membrane protein</topology>
    </subcellularLocation>
</comment>
<dbReference type="Pfam" id="PF01490">
    <property type="entry name" value="Aa_trans"/>
    <property type="match status" value="1"/>
</dbReference>